<organism evidence="2 3">
    <name type="scientific">Tetraparma gracilis</name>
    <dbReference type="NCBI Taxonomy" id="2962635"/>
    <lineage>
        <taxon>Eukaryota</taxon>
        <taxon>Sar</taxon>
        <taxon>Stramenopiles</taxon>
        <taxon>Ochrophyta</taxon>
        <taxon>Bolidophyceae</taxon>
        <taxon>Parmales</taxon>
        <taxon>Triparmaceae</taxon>
        <taxon>Tetraparma</taxon>
    </lineage>
</organism>
<dbReference type="Gene3D" id="1.10.510.10">
    <property type="entry name" value="Transferase(Phosphotransferase) domain 1"/>
    <property type="match status" value="1"/>
</dbReference>
<keyword evidence="3" id="KW-1185">Reference proteome</keyword>
<comment type="caution">
    <text evidence="2">The sequence shown here is derived from an EMBL/GenBank/DDBJ whole genome shotgun (WGS) entry which is preliminary data.</text>
</comment>
<proteinExistence type="predicted"/>
<dbReference type="EMBL" id="BRYB01000644">
    <property type="protein sequence ID" value="GMI34532.1"/>
    <property type="molecule type" value="Genomic_DNA"/>
</dbReference>
<accession>A0ABQ6MXA4</accession>
<dbReference type="PANTHER" id="PTHR36796">
    <property type="entry name" value="PROTEIN KINASE SUPERFAMILY PROTEIN"/>
    <property type="match status" value="1"/>
</dbReference>
<evidence type="ECO:0000256" key="1">
    <source>
        <dbReference type="SAM" id="MobiDB-lite"/>
    </source>
</evidence>
<evidence type="ECO:0000313" key="2">
    <source>
        <dbReference type="EMBL" id="GMI34532.1"/>
    </source>
</evidence>
<evidence type="ECO:0008006" key="4">
    <source>
        <dbReference type="Google" id="ProtNLM"/>
    </source>
</evidence>
<name>A0ABQ6MXA4_9STRA</name>
<dbReference type="InterPro" id="IPR011009">
    <property type="entry name" value="Kinase-like_dom_sf"/>
</dbReference>
<evidence type="ECO:0000313" key="3">
    <source>
        <dbReference type="Proteomes" id="UP001165060"/>
    </source>
</evidence>
<dbReference type="SUPFAM" id="SSF56112">
    <property type="entry name" value="Protein kinase-like (PK-like)"/>
    <property type="match status" value="1"/>
</dbReference>
<feature type="region of interest" description="Disordered" evidence="1">
    <location>
        <begin position="33"/>
        <end position="57"/>
    </location>
</feature>
<dbReference type="Proteomes" id="UP001165060">
    <property type="component" value="Unassembled WGS sequence"/>
</dbReference>
<gene>
    <name evidence="2" type="ORF">TeGR_g10040</name>
</gene>
<protein>
    <recommendedName>
        <fullName evidence="4">Protein kinase domain-containing protein</fullName>
    </recommendedName>
</protein>
<sequence>MGSVPYLSPVQLSITRLIAKASFETITTWNYKDSEDGRSVTPNPLDPSTPKRTRDRSPLTLRYFQAEIVGTQLARLRSKGGTGLSLVKEYGGDVEGIRLGNNELDIVSYLESVSALPAPSPLGLLGVRSAPPPPPSSSSAPLSAASDIVYAPTYILGDGPEGQAGNSSLLATSELDIDPTFWRRAVNCEPPPQLRLFLVYPALSRYNLGLPPTFARSGFVAPWRTRVERENKRMASRRQAEEANRRDMGVFGGLFRFSSPSSVNPDRLPPPAARARFLRAVMKKTLVALAQLHANDVAHRSIGLDSIVLTSTSQNPAADDDNMGCEAASIYCADADRVKIVYSDLGFAGRISQSHEDKEFLGRSSSYNVRPADPPTSTSIFQESFAKAEDVFAVGVVFLSLVFSGGGLVEDDVEGSDGAASGAVGERVYNLFADVYESDIVQLRDYLAEDPRLAPGVAFLDGDDGYRQGWALLRLMLTSRERTEENQRALLERGEMKLLSTEGFVSHKFFQDC</sequence>
<dbReference type="PANTHER" id="PTHR36796:SF1">
    <property type="entry name" value="PROTEIN KINASE SUPERFAMILY PROTEIN"/>
    <property type="match status" value="1"/>
</dbReference>
<reference evidence="2 3" key="1">
    <citation type="journal article" date="2023" name="Commun. Biol.">
        <title>Genome analysis of Parmales, the sister group of diatoms, reveals the evolutionary specialization of diatoms from phago-mixotrophs to photoautotrophs.</title>
        <authorList>
            <person name="Ban H."/>
            <person name="Sato S."/>
            <person name="Yoshikawa S."/>
            <person name="Yamada K."/>
            <person name="Nakamura Y."/>
            <person name="Ichinomiya M."/>
            <person name="Sato N."/>
            <person name="Blanc-Mathieu R."/>
            <person name="Endo H."/>
            <person name="Kuwata A."/>
            <person name="Ogata H."/>
        </authorList>
    </citation>
    <scope>NUCLEOTIDE SEQUENCE [LARGE SCALE GENOMIC DNA]</scope>
</reference>